<dbReference type="PROSITE" id="PS00540">
    <property type="entry name" value="FERRITIN_1"/>
    <property type="match status" value="1"/>
</dbReference>
<evidence type="ECO:0000256" key="6">
    <source>
        <dbReference type="ARBA" id="ARBA00022723"/>
    </source>
</evidence>
<dbReference type="Proteomes" id="UP000077202">
    <property type="component" value="Unassembled WGS sequence"/>
</dbReference>
<evidence type="ECO:0000313" key="17">
    <source>
        <dbReference type="EMBL" id="OAE33596.1"/>
    </source>
</evidence>
<evidence type="ECO:0000256" key="12">
    <source>
        <dbReference type="ARBA" id="ARBA00047990"/>
    </source>
</evidence>
<comment type="subcellular location">
    <subcellularLocation>
        <location evidence="1">Plastid</location>
        <location evidence="1">Chloroplast</location>
    </subcellularLocation>
</comment>
<dbReference type="GO" id="GO:0008199">
    <property type="term" value="F:ferric iron binding"/>
    <property type="evidence" value="ECO:0007669"/>
    <property type="project" value="InterPro"/>
</dbReference>
<keyword evidence="6 13" id="KW-0479">Metal-binding</keyword>
<dbReference type="PROSITE" id="PS51257">
    <property type="entry name" value="PROKAR_LIPOPROTEIN"/>
    <property type="match status" value="1"/>
</dbReference>
<evidence type="ECO:0000313" key="16">
    <source>
        <dbReference type="EMBL" id="BBN00428.1"/>
    </source>
</evidence>
<dbReference type="Pfam" id="PF00210">
    <property type="entry name" value="Ferritin"/>
    <property type="match status" value="1"/>
</dbReference>
<reference evidence="16" key="2">
    <citation type="journal article" date="2019" name="Curr. Biol.">
        <title>Chromatin organization in early land plants reveals an ancestral association between H3K27me3, transposons, and constitutive heterochromatin.</title>
        <authorList>
            <person name="Montgomery S.A."/>
            <person name="Tanizawa Y."/>
            <person name="Galik B."/>
            <person name="Wang N."/>
            <person name="Ito T."/>
            <person name="Mochizuki T."/>
            <person name="Akimcheva S."/>
            <person name="Bowman J."/>
            <person name="Cognat V."/>
            <person name="Drouard L."/>
            <person name="Ekker H."/>
            <person name="Houng S."/>
            <person name="Kohchi T."/>
            <person name="Lin S."/>
            <person name="Liu L.D."/>
            <person name="Nakamura Y."/>
            <person name="Valeeva L.R."/>
            <person name="Shakirov E.V."/>
            <person name="Shippen D.E."/>
            <person name="Wei W."/>
            <person name="Yagura M."/>
            <person name="Yamaoka S."/>
            <person name="Yamato K.T."/>
            <person name="Liu C."/>
            <person name="Berger F."/>
        </authorList>
    </citation>
    <scope>NUCLEOTIDE SEQUENCE [LARGE SCALE GENOMIC DNA]</scope>
    <source>
        <strain evidence="16">Tak-1</strain>
    </source>
</reference>
<evidence type="ECO:0000256" key="3">
    <source>
        <dbReference type="ARBA" id="ARBA00022434"/>
    </source>
</evidence>
<dbReference type="GO" id="GO:0004322">
    <property type="term" value="F:ferroxidase activity"/>
    <property type="evidence" value="ECO:0007669"/>
    <property type="project" value="UniProtKB-EC"/>
</dbReference>
<keyword evidence="5" id="KW-0934">Plastid</keyword>
<gene>
    <name evidence="17" type="ORF">AXG93_4019s1050</name>
    <name evidence="16" type="ORF">Mp_1g29100</name>
</gene>
<keyword evidence="8 14" id="KW-0560">Oxidoreductase</keyword>
<reference evidence="17 18" key="1">
    <citation type="submission" date="2016-03" db="EMBL/GenBank/DDBJ databases">
        <title>Mechanisms controlling the formation of the plant cell surface in tip-growing cells are functionally conserved among land plants.</title>
        <authorList>
            <person name="Honkanen S."/>
            <person name="Jones V.A."/>
            <person name="Morieri G."/>
            <person name="Champion C."/>
            <person name="Hetherington A.J."/>
            <person name="Kelly S."/>
            <person name="Saint-Marcoux D."/>
            <person name="Proust H."/>
            <person name="Prescott H."/>
            <person name="Dolan L."/>
        </authorList>
    </citation>
    <scope>NUCLEOTIDE SEQUENCE [LARGE SCALE GENOMIC DNA]</scope>
    <source>
        <strain evidence="18">cv. Tak-1 and cv. Tak-2</strain>
        <tissue evidence="17">Whole gametophyte</tissue>
    </source>
</reference>
<evidence type="ECO:0000256" key="4">
    <source>
        <dbReference type="ARBA" id="ARBA00022528"/>
    </source>
</evidence>
<dbReference type="GO" id="GO:0006826">
    <property type="term" value="P:iron ion transport"/>
    <property type="evidence" value="ECO:0007669"/>
    <property type="project" value="InterPro"/>
</dbReference>
<evidence type="ECO:0000256" key="13">
    <source>
        <dbReference type="PIRSR" id="PIRSR601519-1"/>
    </source>
</evidence>
<name>A0A176WMX0_MARPO</name>
<evidence type="ECO:0000313" key="19">
    <source>
        <dbReference type="Proteomes" id="UP001162541"/>
    </source>
</evidence>
<dbReference type="PANTHER" id="PTHR11431">
    <property type="entry name" value="FERRITIN"/>
    <property type="match status" value="1"/>
</dbReference>
<comment type="catalytic activity">
    <reaction evidence="12 14">
        <text>4 Fe(2+) + O2 + 4 H(+) = 4 Fe(3+) + 2 H2O</text>
        <dbReference type="Rhea" id="RHEA:11148"/>
        <dbReference type="ChEBI" id="CHEBI:15377"/>
        <dbReference type="ChEBI" id="CHEBI:15378"/>
        <dbReference type="ChEBI" id="CHEBI:15379"/>
        <dbReference type="ChEBI" id="CHEBI:29033"/>
        <dbReference type="ChEBI" id="CHEBI:29034"/>
        <dbReference type="EC" id="1.16.3.1"/>
    </reaction>
</comment>
<dbReference type="CDD" id="cd01056">
    <property type="entry name" value="Euk_Ferritin"/>
    <property type="match status" value="1"/>
</dbReference>
<dbReference type="EC" id="1.16.3.1" evidence="14"/>
<dbReference type="InterPro" id="IPR009078">
    <property type="entry name" value="Ferritin-like_SF"/>
</dbReference>
<evidence type="ECO:0000256" key="8">
    <source>
        <dbReference type="ARBA" id="ARBA00023002"/>
    </source>
</evidence>
<feature type="domain" description="Ferritin-like diiron" evidence="15">
    <location>
        <begin position="90"/>
        <end position="243"/>
    </location>
</feature>
<evidence type="ECO:0000259" key="15">
    <source>
        <dbReference type="PROSITE" id="PS50905"/>
    </source>
</evidence>
<dbReference type="GO" id="GO:0006979">
    <property type="term" value="P:response to oxidative stress"/>
    <property type="evidence" value="ECO:0007669"/>
    <property type="project" value="UniProtKB-ARBA"/>
</dbReference>
<keyword evidence="4" id="KW-0150">Chloroplast</keyword>
<dbReference type="EMBL" id="LVLJ01000600">
    <property type="protein sequence ID" value="OAE33596.1"/>
    <property type="molecule type" value="Genomic_DNA"/>
</dbReference>
<evidence type="ECO:0000313" key="18">
    <source>
        <dbReference type="Proteomes" id="UP000077202"/>
    </source>
</evidence>
<dbReference type="EMBL" id="AP019866">
    <property type="protein sequence ID" value="BBN00428.1"/>
    <property type="molecule type" value="Genomic_DNA"/>
</dbReference>
<dbReference type="PANTHER" id="PTHR11431:SF75">
    <property type="entry name" value="FERRITIN"/>
    <property type="match status" value="1"/>
</dbReference>
<feature type="binding site" evidence="13">
    <location>
        <position position="145"/>
    </location>
    <ligand>
        <name>Fe cation</name>
        <dbReference type="ChEBI" id="CHEBI:24875"/>
        <label>1</label>
    </ligand>
</feature>
<keyword evidence="7" id="KW-0809">Transit peptide</keyword>
<dbReference type="GO" id="GO:0008198">
    <property type="term" value="F:ferrous iron binding"/>
    <property type="evidence" value="ECO:0007669"/>
    <property type="project" value="TreeGrafter"/>
</dbReference>
<evidence type="ECO:0000256" key="9">
    <source>
        <dbReference type="ARBA" id="ARBA00023004"/>
    </source>
</evidence>
<comment type="similarity">
    <text evidence="2 14">Belongs to the ferritin family.</text>
</comment>
<dbReference type="Proteomes" id="UP001162541">
    <property type="component" value="Chromosome 1"/>
</dbReference>
<dbReference type="InterPro" id="IPR012347">
    <property type="entry name" value="Ferritin-like"/>
</dbReference>
<evidence type="ECO:0000256" key="2">
    <source>
        <dbReference type="ARBA" id="ARBA00007513"/>
    </source>
</evidence>
<dbReference type="FunFam" id="1.20.1260.10:FF:000006">
    <property type="entry name" value="Ferritin"/>
    <property type="match status" value="1"/>
</dbReference>
<evidence type="ECO:0000256" key="11">
    <source>
        <dbReference type="ARBA" id="ARBA00026060"/>
    </source>
</evidence>
<dbReference type="PROSITE" id="PS00204">
    <property type="entry name" value="FERRITIN_2"/>
    <property type="match status" value="1"/>
</dbReference>
<feature type="binding site" evidence="13">
    <location>
        <position position="225"/>
    </location>
    <ligand>
        <name>Fe cation</name>
        <dbReference type="ChEBI" id="CHEBI:24875"/>
        <label>1</label>
    </ligand>
</feature>
<feature type="binding site" evidence="13">
    <location>
        <position position="107"/>
    </location>
    <ligand>
        <name>Fe cation</name>
        <dbReference type="ChEBI" id="CHEBI:24875"/>
        <label>1</label>
    </ligand>
</feature>
<keyword evidence="9 13" id="KW-0408">Iron</keyword>
<dbReference type="PROSITE" id="PS50905">
    <property type="entry name" value="FERRITIN_LIKE"/>
    <property type="match status" value="1"/>
</dbReference>
<dbReference type="SUPFAM" id="SSF47240">
    <property type="entry name" value="Ferritin-like"/>
    <property type="match status" value="1"/>
</dbReference>
<protein>
    <recommendedName>
        <fullName evidence="14">Ferritin</fullName>
        <ecNumber evidence="14">1.16.3.1</ecNumber>
    </recommendedName>
</protein>
<evidence type="ECO:0000256" key="5">
    <source>
        <dbReference type="ARBA" id="ARBA00022640"/>
    </source>
</evidence>
<evidence type="ECO:0000256" key="14">
    <source>
        <dbReference type="RuleBase" id="RU361145"/>
    </source>
</evidence>
<evidence type="ECO:0000256" key="7">
    <source>
        <dbReference type="ARBA" id="ARBA00022946"/>
    </source>
</evidence>
<organism evidence="17 18">
    <name type="scientific">Marchantia polymorpha subsp. ruderalis</name>
    <dbReference type="NCBI Taxonomy" id="1480154"/>
    <lineage>
        <taxon>Eukaryota</taxon>
        <taxon>Viridiplantae</taxon>
        <taxon>Streptophyta</taxon>
        <taxon>Embryophyta</taxon>
        <taxon>Marchantiophyta</taxon>
        <taxon>Marchantiopsida</taxon>
        <taxon>Marchantiidae</taxon>
        <taxon>Marchantiales</taxon>
        <taxon>Marchantiaceae</taxon>
        <taxon>Marchantia</taxon>
    </lineage>
</organism>
<dbReference type="InterPro" id="IPR008331">
    <property type="entry name" value="Ferritin_DPS_dom"/>
</dbReference>
<dbReference type="AlphaFoldDB" id="A0A176WMX0"/>
<comment type="function">
    <text evidence="14">Stores iron in a soluble, non-toxic, readily available form. Important for iron homeostasis. Iron is taken up in the ferrous form and deposited as ferric hydroxides after oxidation.</text>
</comment>
<keyword evidence="3 14" id="KW-0409">Iron storage</keyword>
<dbReference type="Gene3D" id="1.20.1260.10">
    <property type="match status" value="1"/>
</dbReference>
<evidence type="ECO:0000256" key="10">
    <source>
        <dbReference type="ARBA" id="ARBA00025111"/>
    </source>
</evidence>
<sequence length="261" mass="29067">MALRVAPCSVSIAAGSLACVTGGNASQARQGRLSFDAVSIARPARSVAVRAAESNVDQKTLSGVVFEPFREVQSDAFLLPSESNKSLARQRFDQSCESAINDQINVEYNVSYIYHALFAYFDRDNVALPGFAKYFKEASEEEREHAEKLMTYQNKRGGRVKLNTIVNPISEFDNSEKGDALHAMELALSLEKLTMEKLYCLHKVAEDAHDVQLTDYIESEFLSEQVEAIKKVSEYVAQLRRIGMDGHGIYHFDRILGEEGA</sequence>
<dbReference type="InterPro" id="IPR001519">
    <property type="entry name" value="Ferritin"/>
</dbReference>
<comment type="function">
    <text evidence="10">Stores iron in a soluble, non-toxic, readily available form. Important for iron homeostasis. Has ferroxidase activity. Iron is taken up in the ferrous form and deposited as ferric hydroxides after oxidation.</text>
</comment>
<dbReference type="InterPro" id="IPR009040">
    <property type="entry name" value="Ferritin-like_diiron"/>
</dbReference>
<reference evidence="19" key="3">
    <citation type="journal article" date="2020" name="Curr. Biol.">
        <title>Chromatin organization in early land plants reveals an ancestral association between H3K27me3, transposons, and constitutive heterochromatin.</title>
        <authorList>
            <person name="Montgomery S.A."/>
            <person name="Tanizawa Y."/>
            <person name="Galik B."/>
            <person name="Wang N."/>
            <person name="Ito T."/>
            <person name="Mochizuki T."/>
            <person name="Akimcheva S."/>
            <person name="Bowman J.L."/>
            <person name="Cognat V."/>
            <person name="Marechal-Drouard L."/>
            <person name="Ekker H."/>
            <person name="Hong S.F."/>
            <person name="Kohchi T."/>
            <person name="Lin S.S."/>
            <person name="Liu L.D."/>
            <person name="Nakamura Y."/>
            <person name="Valeeva L.R."/>
            <person name="Shakirov E.V."/>
            <person name="Shippen D.E."/>
            <person name="Wei W.L."/>
            <person name="Yagura M."/>
            <person name="Yamaoka S."/>
            <person name="Yamato K.T."/>
            <person name="Liu C."/>
            <person name="Berger F."/>
        </authorList>
    </citation>
    <scope>NUCLEOTIDE SEQUENCE [LARGE SCALE GENOMIC DNA]</scope>
    <source>
        <strain evidence="19">Tak-1</strain>
    </source>
</reference>
<accession>A0A176WMX0</accession>
<dbReference type="InterPro" id="IPR014034">
    <property type="entry name" value="Ferritin_CS"/>
</dbReference>
<comment type="subunit">
    <text evidence="11">Oligomer of 24 subunits. There are two types of subunits: L (light) chain and H (heavy) chain. The major chain can be light or heavy, depending on the species and tissue type. The functional molecule forms a roughly spherical shell with a diameter of 12 nm and contains a central cavity into which the insoluble mineral iron core is deposited.</text>
</comment>
<evidence type="ECO:0000256" key="1">
    <source>
        <dbReference type="ARBA" id="ARBA00004229"/>
    </source>
</evidence>
<proteinExistence type="inferred from homology"/>
<dbReference type="GO" id="GO:0009507">
    <property type="term" value="C:chloroplast"/>
    <property type="evidence" value="ECO:0007669"/>
    <property type="project" value="UniProtKB-SubCell"/>
</dbReference>
<keyword evidence="18" id="KW-1185">Reference proteome</keyword>
<feature type="binding site" evidence="13">
    <location>
        <position position="191"/>
    </location>
    <ligand>
        <name>Fe cation</name>
        <dbReference type="ChEBI" id="CHEBI:24875"/>
        <label>1</label>
    </ligand>
</feature>
<feature type="binding site" evidence="13">
    <location>
        <position position="142"/>
    </location>
    <ligand>
        <name>Fe cation</name>
        <dbReference type="ChEBI" id="CHEBI:24875"/>
        <label>2</label>
    </ligand>
</feature>
<dbReference type="GO" id="GO:0006879">
    <property type="term" value="P:intracellular iron ion homeostasis"/>
    <property type="evidence" value="ECO:0007669"/>
    <property type="project" value="UniProtKB-KW"/>
</dbReference>